<evidence type="ECO:0000259" key="13">
    <source>
        <dbReference type="PROSITE" id="PS51186"/>
    </source>
</evidence>
<keyword evidence="10 11" id="KW-0275">Fatty acid biosynthesis</keyword>
<keyword evidence="5 11" id="KW-0812">Transmembrane</keyword>
<dbReference type="Proteomes" id="UP001642464">
    <property type="component" value="Unassembled WGS sequence"/>
</dbReference>
<keyword evidence="3 11" id="KW-0444">Lipid biosynthesis</keyword>
<dbReference type="CDD" id="cd04301">
    <property type="entry name" value="NAT_SF"/>
    <property type="match status" value="1"/>
</dbReference>
<feature type="non-terminal residue" evidence="14">
    <location>
        <position position="1"/>
    </location>
</feature>
<evidence type="ECO:0000256" key="5">
    <source>
        <dbReference type="ARBA" id="ARBA00022692"/>
    </source>
</evidence>
<keyword evidence="9 11" id="KW-0472">Membrane</keyword>
<accession>A0ABP0QFV6</accession>
<comment type="similarity">
    <text evidence="11">Belongs to the ELO family.</text>
</comment>
<evidence type="ECO:0000256" key="1">
    <source>
        <dbReference type="ARBA" id="ARBA00004141"/>
    </source>
</evidence>
<comment type="subcellular location">
    <subcellularLocation>
        <location evidence="1">Membrane</location>
        <topology evidence="1">Multi-pass membrane protein</topology>
    </subcellularLocation>
</comment>
<dbReference type="InterPro" id="IPR000182">
    <property type="entry name" value="GNAT_dom"/>
</dbReference>
<comment type="similarity">
    <text evidence="2">Belongs to the UPF0585 family.</text>
</comment>
<organism evidence="14 15">
    <name type="scientific">Durusdinium trenchii</name>
    <dbReference type="NCBI Taxonomy" id="1381693"/>
    <lineage>
        <taxon>Eukaryota</taxon>
        <taxon>Sar</taxon>
        <taxon>Alveolata</taxon>
        <taxon>Dinophyceae</taxon>
        <taxon>Suessiales</taxon>
        <taxon>Symbiodiniaceae</taxon>
        <taxon>Durusdinium</taxon>
    </lineage>
</organism>
<dbReference type="InterPro" id="IPR010342">
    <property type="entry name" value="DUF938"/>
</dbReference>
<feature type="transmembrane region" description="Helical" evidence="11">
    <location>
        <begin position="769"/>
        <end position="794"/>
    </location>
</feature>
<evidence type="ECO:0000256" key="11">
    <source>
        <dbReference type="RuleBase" id="RU361115"/>
    </source>
</evidence>
<dbReference type="PROSITE" id="PS51186">
    <property type="entry name" value="GNAT"/>
    <property type="match status" value="1"/>
</dbReference>
<dbReference type="Pfam" id="PF06080">
    <property type="entry name" value="DUF938"/>
    <property type="match status" value="1"/>
</dbReference>
<dbReference type="PROSITE" id="PS01188">
    <property type="entry name" value="ELO"/>
    <property type="match status" value="1"/>
</dbReference>
<dbReference type="InterPro" id="IPR002076">
    <property type="entry name" value="ELO_fam"/>
</dbReference>
<evidence type="ECO:0000256" key="10">
    <source>
        <dbReference type="ARBA" id="ARBA00023160"/>
    </source>
</evidence>
<dbReference type="Gene3D" id="3.40.630.30">
    <property type="match status" value="1"/>
</dbReference>
<dbReference type="EC" id="2.3.1.-" evidence="11"/>
<evidence type="ECO:0000313" key="14">
    <source>
        <dbReference type="EMBL" id="CAK9087133.1"/>
    </source>
</evidence>
<evidence type="ECO:0000256" key="7">
    <source>
        <dbReference type="ARBA" id="ARBA00022989"/>
    </source>
</evidence>
<keyword evidence="15" id="KW-1185">Reference proteome</keyword>
<keyword evidence="6 11" id="KW-0276">Fatty acid metabolism</keyword>
<comment type="catalytic activity">
    <reaction evidence="11">
        <text>an acyl-CoA + malonyl-CoA + H(+) = a 3-oxoacyl-CoA + CO2 + CoA</text>
        <dbReference type="Rhea" id="RHEA:50252"/>
        <dbReference type="ChEBI" id="CHEBI:15378"/>
        <dbReference type="ChEBI" id="CHEBI:16526"/>
        <dbReference type="ChEBI" id="CHEBI:57287"/>
        <dbReference type="ChEBI" id="CHEBI:57384"/>
        <dbReference type="ChEBI" id="CHEBI:58342"/>
        <dbReference type="ChEBI" id="CHEBI:90726"/>
    </reaction>
    <physiologicalReaction direction="left-to-right" evidence="11">
        <dbReference type="Rhea" id="RHEA:50253"/>
    </physiologicalReaction>
</comment>
<dbReference type="SUPFAM" id="SSF53335">
    <property type="entry name" value="S-adenosyl-L-methionine-dependent methyltransferases"/>
    <property type="match status" value="1"/>
</dbReference>
<comment type="caution">
    <text evidence="14">The sequence shown here is derived from an EMBL/GenBank/DDBJ whole genome shotgun (WGS) entry which is preliminary data.</text>
</comment>
<feature type="region of interest" description="Disordered" evidence="12">
    <location>
        <begin position="364"/>
        <end position="384"/>
    </location>
</feature>
<dbReference type="EMBL" id="CAXAMM010039540">
    <property type="protein sequence ID" value="CAK9087133.1"/>
    <property type="molecule type" value="Genomic_DNA"/>
</dbReference>
<feature type="region of interest" description="Disordered" evidence="12">
    <location>
        <begin position="31"/>
        <end position="51"/>
    </location>
</feature>
<dbReference type="SUPFAM" id="SSF55729">
    <property type="entry name" value="Acyl-CoA N-acyltransferases (Nat)"/>
    <property type="match status" value="1"/>
</dbReference>
<evidence type="ECO:0000256" key="12">
    <source>
        <dbReference type="SAM" id="MobiDB-lite"/>
    </source>
</evidence>
<keyword evidence="7 11" id="KW-1133">Transmembrane helix</keyword>
<evidence type="ECO:0000256" key="8">
    <source>
        <dbReference type="ARBA" id="ARBA00023098"/>
    </source>
</evidence>
<feature type="transmembrane region" description="Helical" evidence="11">
    <location>
        <begin position="814"/>
        <end position="834"/>
    </location>
</feature>
<reference evidence="14 15" key="1">
    <citation type="submission" date="2024-02" db="EMBL/GenBank/DDBJ databases">
        <authorList>
            <person name="Chen Y."/>
            <person name="Shah S."/>
            <person name="Dougan E. K."/>
            <person name="Thang M."/>
            <person name="Chan C."/>
        </authorList>
    </citation>
    <scope>NUCLEOTIDE SEQUENCE [LARGE SCALE GENOMIC DNA]</scope>
</reference>
<evidence type="ECO:0000256" key="2">
    <source>
        <dbReference type="ARBA" id="ARBA00008308"/>
    </source>
</evidence>
<name>A0ABP0QFV6_9DINO</name>
<dbReference type="InterPro" id="IPR016181">
    <property type="entry name" value="Acyl_CoA_acyltransferase"/>
</dbReference>
<feature type="region of interest" description="Disordered" evidence="12">
    <location>
        <begin position="1"/>
        <end position="20"/>
    </location>
</feature>
<evidence type="ECO:0000256" key="6">
    <source>
        <dbReference type="ARBA" id="ARBA00022832"/>
    </source>
</evidence>
<gene>
    <name evidence="14" type="ORF">SCF082_LOCUS41192</name>
</gene>
<dbReference type="PANTHER" id="PTHR11157:SF17">
    <property type="entry name" value="ELONGATION OF VERY LONG CHAIN FATTY ACIDS PROTEIN 6"/>
    <property type="match status" value="1"/>
</dbReference>
<feature type="transmembrane region" description="Helical" evidence="11">
    <location>
        <begin position="637"/>
        <end position="656"/>
    </location>
</feature>
<dbReference type="InterPro" id="IPR030457">
    <property type="entry name" value="ELO_CS"/>
</dbReference>
<dbReference type="InterPro" id="IPR029063">
    <property type="entry name" value="SAM-dependent_MTases_sf"/>
</dbReference>
<proteinExistence type="inferred from homology"/>
<feature type="transmembrane region" description="Helical" evidence="11">
    <location>
        <begin position="715"/>
        <end position="732"/>
    </location>
</feature>
<protein>
    <recommendedName>
        <fullName evidence="11">Elongation of fatty acids protein</fullName>
        <ecNumber evidence="11">2.3.1.-</ecNumber>
    </recommendedName>
</protein>
<dbReference type="Pfam" id="PF01151">
    <property type="entry name" value="ELO"/>
    <property type="match status" value="1"/>
</dbReference>
<feature type="transmembrane region" description="Helical" evidence="11">
    <location>
        <begin position="604"/>
        <end position="625"/>
    </location>
</feature>
<keyword evidence="4 11" id="KW-0808">Transferase</keyword>
<dbReference type="Pfam" id="PF00583">
    <property type="entry name" value="Acetyltransf_1"/>
    <property type="match status" value="1"/>
</dbReference>
<evidence type="ECO:0000256" key="3">
    <source>
        <dbReference type="ARBA" id="ARBA00022516"/>
    </source>
</evidence>
<feature type="transmembrane region" description="Helical" evidence="11">
    <location>
        <begin position="676"/>
        <end position="694"/>
    </location>
</feature>
<evidence type="ECO:0000256" key="4">
    <source>
        <dbReference type="ARBA" id="ARBA00022679"/>
    </source>
</evidence>
<feature type="domain" description="N-acetyltransferase" evidence="13">
    <location>
        <begin position="384"/>
        <end position="544"/>
    </location>
</feature>
<dbReference type="Gene3D" id="3.40.50.150">
    <property type="entry name" value="Vaccinia Virus protein VP39"/>
    <property type="match status" value="1"/>
</dbReference>
<evidence type="ECO:0000313" key="15">
    <source>
        <dbReference type="Proteomes" id="UP001642464"/>
    </source>
</evidence>
<keyword evidence="8 11" id="KW-0443">Lipid metabolism</keyword>
<feature type="transmembrane region" description="Helical" evidence="11">
    <location>
        <begin position="738"/>
        <end position="757"/>
    </location>
</feature>
<dbReference type="PANTHER" id="PTHR11157">
    <property type="entry name" value="FATTY ACID ACYL TRANSFERASE-RELATED"/>
    <property type="match status" value="1"/>
</dbReference>
<evidence type="ECO:0000256" key="9">
    <source>
        <dbReference type="ARBA" id="ARBA00023136"/>
    </source>
</evidence>
<sequence>PSLGVVARPRGSKARPIGEQDLGISHKDVLRSAGGADESHAQNAQAGGAPISEEEQIDACLKLAAEGEQVRSSLAFERMAIYFAQLKPGSLVLEVGSRAGELTLMFAQRFPELYILPTEGTGEASPSLFLLLQERLALRRDLKTKSKRPKKRTAASEHGARSRILQPRHLDGAIAKSWRNKLTNQEISCIFCVNVLHYISAQGLEHFLQGCADHLVLGGHLLLCGPFFNGEAPDSLLVYDAALRDFSAARKLHWGCHDVAQILAFGQKVGLVSVALEETDGVGGHSWTLLVLRRERSKAERAERGSTLGALSVLGVEEGRMQSSVGRAQMVAAGEGMEEEGAGRTFHLQLHKKCSSKKCLRVRSSKESDNGAAEEAAPPLPDGYTMREMGKADYRKGFVALLEQLTQVGDLSERRFQEVLEQRAQKADVYRCMVIEHEASEQLVASATLLVEAKFIHGGAMVGHIEDVVVDQGHRGKGLARCLMHALAAEASRLKCYKVILDCKEHNVALYEKFGYRTCDVHMNGHGTSSRRDVEPAVEGLDLPSNNSLAETRARWSCLDCNSSLHWGLDEIWSMDLNLEMPFLLQVEKDFDGSFWTAVSRRTWYASYAAAAAYLGFILLGKEWMKSRDAWDLKGSLALWNLFLAIFSFVGAVRTVPQLLGALWEYGFAYTVCRRAIFYYGHGPAGFWVCLFIFSKYLELIDTVFLVMRKRKVRFLHWYHHFSVLLYCWHAYTWEMPTGLYFAAMNYSVHAVMYFYYFLAGVLEKPPDWALMVTIMQLLQMVVGILVTCCHLHFMINRTVLNCDGHVDNLKAALAMYASYFLLFAHFFAERYIYPPSPKKKTA</sequence>